<dbReference type="Gene3D" id="3.30.450.40">
    <property type="match status" value="1"/>
</dbReference>
<dbReference type="Gene3D" id="1.10.10.10">
    <property type="entry name" value="Winged helix-like DNA-binding domain superfamily/Winged helix DNA-binding domain"/>
    <property type="match status" value="1"/>
</dbReference>
<dbReference type="EMBL" id="JARZFX010000002">
    <property type="protein sequence ID" value="MEC5423206.1"/>
    <property type="molecule type" value="Genomic_DNA"/>
</dbReference>
<sequence>MQSIDRAMNIIHILLSKSPENKLSISELANETDLPISTLHRILRAMMKHRLIEQDPRTKFYGIGSIWLEYGLLIYDTIDYVSQTRPELEKLMKTLDESVYLYKPMGNESLIIERIDSSSGAIRVYDKIGSRISMHIGASNHVMLAFMEQREMEKIVGSLIAPSEQEKFINYLNRIREKGYALSENELTEGTTSVAAPVTNHHGEVQGAVGIRFVNFNLTEDRTDFLIKNVCLAAKEISIKFGNQRLE</sequence>
<proteinExistence type="predicted"/>
<feature type="domain" description="IclR-ED" evidence="5">
    <location>
        <begin position="66"/>
        <end position="243"/>
    </location>
</feature>
<accession>A0ABU6KDP6</accession>
<keyword evidence="3" id="KW-0804">Transcription</keyword>
<reference evidence="6 7" key="1">
    <citation type="journal article" date="2024" name="Int. J. Syst. Evol. Microbiol.">
        <title>Virgibacillus tibetensis sp. nov., isolated from salt lake on the Tibetan Plateau of China.</title>
        <authorList>
            <person name="Phurbu D."/>
            <person name="Liu Z.-X."/>
            <person name="Wang R."/>
            <person name="Zheng Y.-Y."/>
            <person name="Liu H.-C."/>
            <person name="Zhou Y.-G."/>
            <person name="Yu Y.-J."/>
            <person name="Li A.-H."/>
        </authorList>
    </citation>
    <scope>NUCLEOTIDE SEQUENCE [LARGE SCALE GENOMIC DNA]</scope>
    <source>
        <strain evidence="6 7">C22-A2</strain>
    </source>
</reference>
<dbReference type="PANTHER" id="PTHR30136">
    <property type="entry name" value="HELIX-TURN-HELIX TRANSCRIPTIONAL REGULATOR, ICLR FAMILY"/>
    <property type="match status" value="1"/>
</dbReference>
<dbReference type="SMART" id="SM00346">
    <property type="entry name" value="HTH_ICLR"/>
    <property type="match status" value="1"/>
</dbReference>
<gene>
    <name evidence="6" type="ORF">QGM71_06785</name>
</gene>
<keyword evidence="1" id="KW-0805">Transcription regulation</keyword>
<dbReference type="InterPro" id="IPR036390">
    <property type="entry name" value="WH_DNA-bd_sf"/>
</dbReference>
<dbReference type="RefSeq" id="WP_327606764.1">
    <property type="nucleotide sequence ID" value="NZ_JARZFX010000002.1"/>
</dbReference>
<protein>
    <submittedName>
        <fullName evidence="6">IclR family transcriptional regulator</fullName>
    </submittedName>
</protein>
<organism evidence="6 7">
    <name type="scientific">Virgibacillus tibetensis</name>
    <dbReference type="NCBI Taxonomy" id="3042313"/>
    <lineage>
        <taxon>Bacteria</taxon>
        <taxon>Bacillati</taxon>
        <taxon>Bacillota</taxon>
        <taxon>Bacilli</taxon>
        <taxon>Bacillales</taxon>
        <taxon>Bacillaceae</taxon>
        <taxon>Virgibacillus</taxon>
    </lineage>
</organism>
<dbReference type="Proteomes" id="UP001335737">
    <property type="component" value="Unassembled WGS sequence"/>
</dbReference>
<dbReference type="PANTHER" id="PTHR30136:SF24">
    <property type="entry name" value="HTH-TYPE TRANSCRIPTIONAL REPRESSOR ALLR"/>
    <property type="match status" value="1"/>
</dbReference>
<evidence type="ECO:0000256" key="2">
    <source>
        <dbReference type="ARBA" id="ARBA00023125"/>
    </source>
</evidence>
<dbReference type="InterPro" id="IPR029016">
    <property type="entry name" value="GAF-like_dom_sf"/>
</dbReference>
<evidence type="ECO:0000259" key="4">
    <source>
        <dbReference type="PROSITE" id="PS51077"/>
    </source>
</evidence>
<evidence type="ECO:0000259" key="5">
    <source>
        <dbReference type="PROSITE" id="PS51078"/>
    </source>
</evidence>
<dbReference type="InterPro" id="IPR036388">
    <property type="entry name" value="WH-like_DNA-bd_sf"/>
</dbReference>
<feature type="domain" description="HTH iclR-type" evidence="4">
    <location>
        <begin position="1"/>
        <end position="65"/>
    </location>
</feature>
<dbReference type="Pfam" id="PF09339">
    <property type="entry name" value="HTH_IclR"/>
    <property type="match status" value="1"/>
</dbReference>
<dbReference type="InterPro" id="IPR050707">
    <property type="entry name" value="HTH_MetabolicPath_Reg"/>
</dbReference>
<dbReference type="InterPro" id="IPR011991">
    <property type="entry name" value="ArsR-like_HTH"/>
</dbReference>
<dbReference type="SUPFAM" id="SSF55781">
    <property type="entry name" value="GAF domain-like"/>
    <property type="match status" value="1"/>
</dbReference>
<evidence type="ECO:0000313" key="6">
    <source>
        <dbReference type="EMBL" id="MEC5423206.1"/>
    </source>
</evidence>
<dbReference type="SUPFAM" id="SSF46785">
    <property type="entry name" value="Winged helix' DNA-binding domain"/>
    <property type="match status" value="1"/>
</dbReference>
<evidence type="ECO:0000256" key="1">
    <source>
        <dbReference type="ARBA" id="ARBA00023015"/>
    </source>
</evidence>
<keyword evidence="2" id="KW-0238">DNA-binding</keyword>
<comment type="caution">
    <text evidence="6">The sequence shown here is derived from an EMBL/GenBank/DDBJ whole genome shotgun (WGS) entry which is preliminary data.</text>
</comment>
<dbReference type="InterPro" id="IPR014757">
    <property type="entry name" value="Tscrpt_reg_IclR_C"/>
</dbReference>
<dbReference type="PROSITE" id="PS51078">
    <property type="entry name" value="ICLR_ED"/>
    <property type="match status" value="1"/>
</dbReference>
<dbReference type="PROSITE" id="PS51077">
    <property type="entry name" value="HTH_ICLR"/>
    <property type="match status" value="1"/>
</dbReference>
<dbReference type="Pfam" id="PF01614">
    <property type="entry name" value="IclR_C"/>
    <property type="match status" value="1"/>
</dbReference>
<evidence type="ECO:0000256" key="3">
    <source>
        <dbReference type="ARBA" id="ARBA00023163"/>
    </source>
</evidence>
<keyword evidence="7" id="KW-1185">Reference proteome</keyword>
<dbReference type="CDD" id="cd00090">
    <property type="entry name" value="HTH_ARSR"/>
    <property type="match status" value="1"/>
</dbReference>
<evidence type="ECO:0000313" key="7">
    <source>
        <dbReference type="Proteomes" id="UP001335737"/>
    </source>
</evidence>
<name>A0ABU6KDP6_9BACI</name>
<dbReference type="InterPro" id="IPR005471">
    <property type="entry name" value="Tscrpt_reg_IclR_N"/>
</dbReference>